<feature type="region of interest" description="Disordered" evidence="1">
    <location>
        <begin position="28"/>
        <end position="61"/>
    </location>
</feature>
<accession>A0A0B6Y619</accession>
<feature type="non-terminal residue" evidence="2">
    <location>
        <position position="61"/>
    </location>
</feature>
<protein>
    <submittedName>
        <fullName evidence="2">Uncharacterized protein</fullName>
    </submittedName>
</protein>
<evidence type="ECO:0000256" key="1">
    <source>
        <dbReference type="SAM" id="MobiDB-lite"/>
    </source>
</evidence>
<gene>
    <name evidence="2" type="primary">ORF13620</name>
</gene>
<evidence type="ECO:0000313" key="2">
    <source>
        <dbReference type="EMBL" id="CEK51518.1"/>
    </source>
</evidence>
<feature type="compositionally biased region" description="Low complexity" evidence="1">
    <location>
        <begin position="47"/>
        <end position="61"/>
    </location>
</feature>
<reference evidence="2" key="1">
    <citation type="submission" date="2014-12" db="EMBL/GenBank/DDBJ databases">
        <title>Insight into the proteome of Arion vulgaris.</title>
        <authorList>
            <person name="Aradska J."/>
            <person name="Bulat T."/>
            <person name="Smidak R."/>
            <person name="Sarate P."/>
            <person name="Gangsoo J."/>
            <person name="Sialana F."/>
            <person name="Bilban M."/>
            <person name="Lubec G."/>
        </authorList>
    </citation>
    <scope>NUCLEOTIDE SEQUENCE</scope>
    <source>
        <tissue evidence="2">Skin</tissue>
    </source>
</reference>
<organism evidence="2">
    <name type="scientific">Arion vulgaris</name>
    <dbReference type="NCBI Taxonomy" id="1028688"/>
    <lineage>
        <taxon>Eukaryota</taxon>
        <taxon>Metazoa</taxon>
        <taxon>Spiralia</taxon>
        <taxon>Lophotrochozoa</taxon>
        <taxon>Mollusca</taxon>
        <taxon>Gastropoda</taxon>
        <taxon>Heterobranchia</taxon>
        <taxon>Euthyneura</taxon>
        <taxon>Panpulmonata</taxon>
        <taxon>Eupulmonata</taxon>
        <taxon>Stylommatophora</taxon>
        <taxon>Helicina</taxon>
        <taxon>Arionoidea</taxon>
        <taxon>Arionidae</taxon>
        <taxon>Arion</taxon>
    </lineage>
</organism>
<proteinExistence type="predicted"/>
<dbReference type="EMBL" id="HACG01004653">
    <property type="protein sequence ID" value="CEK51518.1"/>
    <property type="molecule type" value="Transcribed_RNA"/>
</dbReference>
<sequence length="61" mass="6704">MGYPLPHAVPQCHHTLVDTSQSPLSFTIPFSHSYQPPHSRQSWGPPTSSTSSQHSTQFSSV</sequence>
<feature type="compositionally biased region" description="Polar residues" evidence="1">
    <location>
        <begin position="28"/>
        <end position="46"/>
    </location>
</feature>
<name>A0A0B6Y619_9EUPU</name>
<dbReference type="AlphaFoldDB" id="A0A0B6Y619"/>